<dbReference type="CDD" id="cd03024">
    <property type="entry name" value="DsbA_FrnE"/>
    <property type="match status" value="1"/>
</dbReference>
<keyword evidence="3" id="KW-1185">Reference proteome</keyword>
<dbReference type="STRING" id="538381.GCA_001696535_00165"/>
<evidence type="ECO:0000313" key="3">
    <source>
        <dbReference type="Proteomes" id="UP000219331"/>
    </source>
</evidence>
<dbReference type="GO" id="GO:0016853">
    <property type="term" value="F:isomerase activity"/>
    <property type="evidence" value="ECO:0007669"/>
    <property type="project" value="UniProtKB-KW"/>
</dbReference>
<name>A0A285S7Z6_9HYPH</name>
<dbReference type="PANTHER" id="PTHR13887:SF41">
    <property type="entry name" value="THIOREDOXIN SUPERFAMILY PROTEIN"/>
    <property type="match status" value="1"/>
</dbReference>
<dbReference type="Gene3D" id="3.40.30.10">
    <property type="entry name" value="Glutaredoxin"/>
    <property type="match status" value="1"/>
</dbReference>
<proteinExistence type="predicted"/>
<feature type="domain" description="DSBA-like thioredoxin" evidence="1">
    <location>
        <begin position="23"/>
        <end position="223"/>
    </location>
</feature>
<dbReference type="AlphaFoldDB" id="A0A285S7Z6"/>
<dbReference type="EMBL" id="OBML01000004">
    <property type="protein sequence ID" value="SOC03711.1"/>
    <property type="molecule type" value="Genomic_DNA"/>
</dbReference>
<protein>
    <submittedName>
        <fullName evidence="2">Predicted dithiol-disulfide isomerase, DsbA family</fullName>
    </submittedName>
</protein>
<dbReference type="SUPFAM" id="SSF52833">
    <property type="entry name" value="Thioredoxin-like"/>
    <property type="match status" value="1"/>
</dbReference>
<dbReference type="PANTHER" id="PTHR13887">
    <property type="entry name" value="GLUTATHIONE S-TRANSFERASE KAPPA"/>
    <property type="match status" value="1"/>
</dbReference>
<dbReference type="GO" id="GO:0016491">
    <property type="term" value="F:oxidoreductase activity"/>
    <property type="evidence" value="ECO:0007669"/>
    <property type="project" value="InterPro"/>
</dbReference>
<reference evidence="2 3" key="1">
    <citation type="submission" date="2017-08" db="EMBL/GenBank/DDBJ databases">
        <authorList>
            <person name="de Groot N.N."/>
        </authorList>
    </citation>
    <scope>NUCLEOTIDE SEQUENCE [LARGE SCALE GENOMIC DNA]</scope>
    <source>
        <strain evidence="2 3">USBA 352</strain>
    </source>
</reference>
<evidence type="ECO:0000259" key="1">
    <source>
        <dbReference type="Pfam" id="PF01323"/>
    </source>
</evidence>
<keyword evidence="2" id="KW-0413">Isomerase</keyword>
<dbReference type="RefSeq" id="WP_097174636.1">
    <property type="nucleotide sequence ID" value="NZ_OBML01000004.1"/>
</dbReference>
<organism evidence="2 3">
    <name type="scientific">Stappia indica</name>
    <dbReference type="NCBI Taxonomy" id="538381"/>
    <lineage>
        <taxon>Bacteria</taxon>
        <taxon>Pseudomonadati</taxon>
        <taxon>Pseudomonadota</taxon>
        <taxon>Alphaproteobacteria</taxon>
        <taxon>Hyphomicrobiales</taxon>
        <taxon>Stappiaceae</taxon>
        <taxon>Stappia</taxon>
    </lineage>
</organism>
<dbReference type="Pfam" id="PF01323">
    <property type="entry name" value="DSBA"/>
    <property type="match status" value="1"/>
</dbReference>
<dbReference type="OrthoDB" id="9799122at2"/>
<sequence length="231" mass="25274">MSAETDTAAGQQAASPDQAAMPIDVISDVVCPWCYIGKRRLEKALASLPDIPVALRWQPYQLDATIPPQGKDRQHYLMDKFGSQARIDALHEQIAAAGLQEGIPFAFERIRTSPNTLDCHRLLLWSRADGLQSEMAERLFRLYFLEGADLSDPQTLVSAAADVGMMSDLVAELLPTDSDRNKITAAVEQAHRIGVTGVPAFIIDERFIVMGAEKPETLAAAIKHAYETKAG</sequence>
<dbReference type="InterPro" id="IPR036249">
    <property type="entry name" value="Thioredoxin-like_sf"/>
</dbReference>
<accession>A0A285S7Z6</accession>
<gene>
    <name evidence="2" type="ORF">SAMN05421512_104229</name>
</gene>
<dbReference type="InterPro" id="IPR001853">
    <property type="entry name" value="DSBA-like_thioredoxin_dom"/>
</dbReference>
<dbReference type="Proteomes" id="UP000219331">
    <property type="component" value="Unassembled WGS sequence"/>
</dbReference>
<evidence type="ECO:0000313" key="2">
    <source>
        <dbReference type="EMBL" id="SOC03711.1"/>
    </source>
</evidence>